<dbReference type="SUPFAM" id="SSF51569">
    <property type="entry name" value="Aldolase"/>
    <property type="match status" value="1"/>
</dbReference>
<dbReference type="Proteomes" id="UP000044377">
    <property type="component" value="Unassembled WGS sequence"/>
</dbReference>
<dbReference type="EMBL" id="CGIG01000001">
    <property type="protein sequence ID" value="CPR17307.1"/>
    <property type="molecule type" value="Genomic_DNA"/>
</dbReference>
<organism evidence="6 7">
    <name type="scientific">Brenneria goodwinii</name>
    <dbReference type="NCBI Taxonomy" id="1109412"/>
    <lineage>
        <taxon>Bacteria</taxon>
        <taxon>Pseudomonadati</taxon>
        <taxon>Pseudomonadota</taxon>
        <taxon>Gammaproteobacteria</taxon>
        <taxon>Enterobacterales</taxon>
        <taxon>Pectobacteriaceae</taxon>
        <taxon>Brenneria</taxon>
    </lineage>
</organism>
<reference evidence="7" key="1">
    <citation type="submission" date="2015-01" db="EMBL/GenBank/DDBJ databases">
        <authorList>
            <person name="Paterson Steve"/>
        </authorList>
    </citation>
    <scope>NUCLEOTIDE SEQUENCE [LARGE SCALE GENOMIC DNA]</scope>
    <source>
        <strain evidence="7">OBR1</strain>
    </source>
</reference>
<protein>
    <submittedName>
        <fullName evidence="6">4-hydroxy-tetrahydrodipicolinate synthase</fullName>
        <ecNumber evidence="6">4.3.3.7</ecNumber>
    </submittedName>
</protein>
<dbReference type="EC" id="4.3.3.7" evidence="6"/>
<keyword evidence="2" id="KW-0704">Schiff base</keyword>
<dbReference type="InterPro" id="IPR002220">
    <property type="entry name" value="DapA-like"/>
</dbReference>
<feature type="binding site" evidence="5">
    <location>
        <position position="212"/>
    </location>
    <ligand>
        <name>pyruvate</name>
        <dbReference type="ChEBI" id="CHEBI:15361"/>
    </ligand>
</feature>
<dbReference type="InterPro" id="IPR020625">
    <property type="entry name" value="Schiff_base-form_aldolases_AS"/>
</dbReference>
<evidence type="ECO:0000313" key="6">
    <source>
        <dbReference type="EMBL" id="CPR17307.1"/>
    </source>
</evidence>
<dbReference type="PANTHER" id="PTHR12128:SF28">
    <property type="entry name" value="2-DEHYDRO-3-DEOXY-D-GLUCONATE ALDOLASE YAGE-RELATED"/>
    <property type="match status" value="1"/>
</dbReference>
<gene>
    <name evidence="6" type="ORF">BN1221_02567</name>
</gene>
<keyword evidence="1 3" id="KW-0456">Lyase</keyword>
<dbReference type="Pfam" id="PF00701">
    <property type="entry name" value="DHDPS"/>
    <property type="match status" value="1"/>
</dbReference>
<dbReference type="InterPro" id="IPR020624">
    <property type="entry name" value="Schiff_base-form_aldolases_CS"/>
</dbReference>
<name>A0A0G4JW16_9GAMM</name>
<sequence length="308" mass="33984">MSNVTKFSGVFPPVPTIVDELGQFDPAGMGKLIDKLIDAGVNGMLFLGSGGEFCHLTKRQRFEIAEFVTRYVDKRVPILLGISSTSTQEVIEYGKHADELGVDAVLVLNPYYALLNDDYIYHHFKSVASNIKSPIIAYNFPALTGQDISIPLLQRIASDIPNVIGVKDTVDNASHIREIINKVRPIREDFVIFAGFDEYMMDALILGANGGIPATCNFAPSITCGIYQCFKQKNYSEMFLLQRQLAKLSSVYSLETPFFGVIKEAIKLCGLDISTNVVPPVEPLSVEKRARLISILEFSGLVTHSAKQ</sequence>
<dbReference type="PROSITE" id="PS00666">
    <property type="entry name" value="DHDPS_2"/>
    <property type="match status" value="1"/>
</dbReference>
<comment type="similarity">
    <text evidence="3">Belongs to the DapA family.</text>
</comment>
<evidence type="ECO:0000313" key="7">
    <source>
        <dbReference type="Proteomes" id="UP000044377"/>
    </source>
</evidence>
<evidence type="ECO:0000256" key="4">
    <source>
        <dbReference type="PIRSR" id="PIRSR001365-1"/>
    </source>
</evidence>
<dbReference type="InterPro" id="IPR013785">
    <property type="entry name" value="Aldolase_TIM"/>
</dbReference>
<feature type="active site" description="Schiff-base intermediate with substrate" evidence="4">
    <location>
        <position position="167"/>
    </location>
</feature>
<evidence type="ECO:0000256" key="1">
    <source>
        <dbReference type="ARBA" id="ARBA00023239"/>
    </source>
</evidence>
<feature type="active site" description="Proton donor/acceptor" evidence="4">
    <location>
        <position position="138"/>
    </location>
</feature>
<evidence type="ECO:0000256" key="5">
    <source>
        <dbReference type="PIRSR" id="PIRSR001365-2"/>
    </source>
</evidence>
<dbReference type="GO" id="GO:0008840">
    <property type="term" value="F:4-hydroxy-tetrahydrodipicolinate synthase activity"/>
    <property type="evidence" value="ECO:0007669"/>
    <property type="project" value="UniProtKB-EC"/>
</dbReference>
<dbReference type="STRING" id="1109412.BN1221_02567"/>
<dbReference type="CDD" id="cd00408">
    <property type="entry name" value="DHDPS-like"/>
    <property type="match status" value="1"/>
</dbReference>
<dbReference type="AlphaFoldDB" id="A0A0G4JW16"/>
<evidence type="ECO:0000256" key="2">
    <source>
        <dbReference type="ARBA" id="ARBA00023270"/>
    </source>
</evidence>
<dbReference type="RefSeq" id="WP_048637612.1">
    <property type="nucleotide sequence ID" value="NZ_CGIG01000001.1"/>
</dbReference>
<dbReference type="GO" id="GO:0005829">
    <property type="term" value="C:cytosol"/>
    <property type="evidence" value="ECO:0007669"/>
    <property type="project" value="TreeGrafter"/>
</dbReference>
<dbReference type="PIRSF" id="PIRSF001365">
    <property type="entry name" value="DHDPS"/>
    <property type="match status" value="1"/>
</dbReference>
<dbReference type="Gene3D" id="3.20.20.70">
    <property type="entry name" value="Aldolase class I"/>
    <property type="match status" value="1"/>
</dbReference>
<accession>A0A0G4JW16</accession>
<dbReference type="PANTHER" id="PTHR12128">
    <property type="entry name" value="DIHYDRODIPICOLINATE SYNTHASE"/>
    <property type="match status" value="1"/>
</dbReference>
<dbReference type="SMART" id="SM01130">
    <property type="entry name" value="DHDPS"/>
    <property type="match status" value="1"/>
</dbReference>
<dbReference type="PRINTS" id="PR00146">
    <property type="entry name" value="DHPICSNTHASE"/>
</dbReference>
<keyword evidence="7" id="KW-1185">Reference proteome</keyword>
<proteinExistence type="inferred from homology"/>
<dbReference type="OrthoDB" id="199953at2"/>
<dbReference type="PROSITE" id="PS00665">
    <property type="entry name" value="DHDPS_1"/>
    <property type="match status" value="1"/>
</dbReference>
<evidence type="ECO:0000256" key="3">
    <source>
        <dbReference type="PIRNR" id="PIRNR001365"/>
    </source>
</evidence>